<dbReference type="Proteomes" id="UP001279734">
    <property type="component" value="Unassembled WGS sequence"/>
</dbReference>
<feature type="region of interest" description="Disordered" evidence="1">
    <location>
        <begin position="1"/>
        <end position="41"/>
    </location>
</feature>
<evidence type="ECO:0000313" key="2">
    <source>
        <dbReference type="EMBL" id="GMH18039.1"/>
    </source>
</evidence>
<feature type="compositionally biased region" description="Basic and acidic residues" evidence="1">
    <location>
        <begin position="21"/>
        <end position="41"/>
    </location>
</feature>
<protein>
    <submittedName>
        <fullName evidence="2">Uncharacterized protein</fullName>
    </submittedName>
</protein>
<keyword evidence="3" id="KW-1185">Reference proteome</keyword>
<reference evidence="2" key="1">
    <citation type="submission" date="2023-05" db="EMBL/GenBank/DDBJ databases">
        <title>Nepenthes gracilis genome sequencing.</title>
        <authorList>
            <person name="Fukushima K."/>
        </authorList>
    </citation>
    <scope>NUCLEOTIDE SEQUENCE</scope>
    <source>
        <strain evidence="2">SING2019-196</strain>
    </source>
</reference>
<dbReference type="EMBL" id="BSYO01000018">
    <property type="protein sequence ID" value="GMH18039.1"/>
    <property type="molecule type" value="Genomic_DNA"/>
</dbReference>
<name>A0AAD3SVZ0_NEPGR</name>
<proteinExistence type="predicted"/>
<feature type="region of interest" description="Disordered" evidence="1">
    <location>
        <begin position="67"/>
        <end position="90"/>
    </location>
</feature>
<gene>
    <name evidence="2" type="ORF">Nepgr_019880</name>
</gene>
<accession>A0AAD3SVZ0</accession>
<feature type="compositionally biased region" description="Acidic residues" evidence="1">
    <location>
        <begin position="80"/>
        <end position="90"/>
    </location>
</feature>
<comment type="caution">
    <text evidence="2">The sequence shown here is derived from an EMBL/GenBank/DDBJ whole genome shotgun (WGS) entry which is preliminary data.</text>
</comment>
<sequence length="90" mass="10332">MFGDTRTGNERSGSSRKSKKIGSDSEKPNKQPQRDEIGRYGECKHYICSTTAMDLMPNYRRRVNLFEPMGSSSRNSESNDIQELDLELRL</sequence>
<evidence type="ECO:0000313" key="3">
    <source>
        <dbReference type="Proteomes" id="UP001279734"/>
    </source>
</evidence>
<feature type="compositionally biased region" description="Polar residues" evidence="1">
    <location>
        <begin position="70"/>
        <end position="79"/>
    </location>
</feature>
<evidence type="ECO:0000256" key="1">
    <source>
        <dbReference type="SAM" id="MobiDB-lite"/>
    </source>
</evidence>
<dbReference type="AlphaFoldDB" id="A0AAD3SVZ0"/>
<organism evidence="2 3">
    <name type="scientific">Nepenthes gracilis</name>
    <name type="common">Slender pitcher plant</name>
    <dbReference type="NCBI Taxonomy" id="150966"/>
    <lineage>
        <taxon>Eukaryota</taxon>
        <taxon>Viridiplantae</taxon>
        <taxon>Streptophyta</taxon>
        <taxon>Embryophyta</taxon>
        <taxon>Tracheophyta</taxon>
        <taxon>Spermatophyta</taxon>
        <taxon>Magnoliopsida</taxon>
        <taxon>eudicotyledons</taxon>
        <taxon>Gunneridae</taxon>
        <taxon>Pentapetalae</taxon>
        <taxon>Caryophyllales</taxon>
        <taxon>Nepenthaceae</taxon>
        <taxon>Nepenthes</taxon>
    </lineage>
</organism>